<evidence type="ECO:0000313" key="8">
    <source>
        <dbReference type="EnsemblMetazoa" id="G26250.1:cds"/>
    </source>
</evidence>
<evidence type="ECO:0000256" key="6">
    <source>
        <dbReference type="SAM" id="MobiDB-lite"/>
    </source>
</evidence>
<sequence length="388" mass="44470">MQRSSRLQQVELSVPKKGSIFSWIPVFRVSRTGFVKNDPGVFHKDDPQRHEQQYATFFWEYENNTKKEIDLGEKRLDAGEYTENDGRLGFRKSTKKFRAPVPKSTHSTTENEGDGRQGVRKITRTFRTPVPNRTHSAAVGDEGWRVAIKRLDLLTKKLLEPNDRDVVCHLHFVASDYKDTSANHLHLKDDAVPSILIPDDEPPTPSPRLQRLSRRKQEFDEPDLVAIGVQQEIVIEEKEEALSLPQATPDADSFIKNPFSKKCSIENFKDNPDAISYYTGKSQLDAHEVVHDRRVASKRIHVEGVIQSVSLAKRIKEETKLAELEARKSVLKRKKQLEMAMLQLKLDEEELDIDTERAIEDKRGHSVEDKKFLSQVEGSISQENSHFP</sequence>
<feature type="region of interest" description="Disordered" evidence="6">
    <location>
        <begin position="84"/>
        <end position="136"/>
    </location>
</feature>
<dbReference type="GO" id="GO:0003677">
    <property type="term" value="F:DNA binding"/>
    <property type="evidence" value="ECO:0007669"/>
    <property type="project" value="UniProtKB-KW"/>
</dbReference>
<keyword evidence="2" id="KW-0863">Zinc-finger</keyword>
<reference evidence="8" key="1">
    <citation type="submission" date="2022-08" db="UniProtKB">
        <authorList>
            <consortium name="EnsemblMetazoa"/>
        </authorList>
    </citation>
    <scope>IDENTIFICATION</scope>
    <source>
        <strain evidence="8">05x7-T-G4-1.051#20</strain>
    </source>
</reference>
<evidence type="ECO:0000256" key="4">
    <source>
        <dbReference type="ARBA" id="ARBA00023125"/>
    </source>
</evidence>
<keyword evidence="9" id="KW-1185">Reference proteome</keyword>
<evidence type="ECO:0000256" key="3">
    <source>
        <dbReference type="ARBA" id="ARBA00022833"/>
    </source>
</evidence>
<dbReference type="GO" id="GO:0008270">
    <property type="term" value="F:zinc ion binding"/>
    <property type="evidence" value="ECO:0007669"/>
    <property type="project" value="UniProtKB-KW"/>
</dbReference>
<dbReference type="Pfam" id="PF05485">
    <property type="entry name" value="THAP"/>
    <property type="match status" value="1"/>
</dbReference>
<evidence type="ECO:0000256" key="5">
    <source>
        <dbReference type="SAM" id="Coils"/>
    </source>
</evidence>
<dbReference type="AlphaFoldDB" id="A0A8W8L3W1"/>
<name>A0A8W8L3W1_MAGGI</name>
<dbReference type="EnsemblMetazoa" id="G26250.1">
    <property type="protein sequence ID" value="G26250.1:cds"/>
    <property type="gene ID" value="G26250"/>
</dbReference>
<dbReference type="Proteomes" id="UP000005408">
    <property type="component" value="Unassembled WGS sequence"/>
</dbReference>
<evidence type="ECO:0000313" key="9">
    <source>
        <dbReference type="Proteomes" id="UP000005408"/>
    </source>
</evidence>
<evidence type="ECO:0000259" key="7">
    <source>
        <dbReference type="Pfam" id="PF05485"/>
    </source>
</evidence>
<keyword evidence="1" id="KW-0479">Metal-binding</keyword>
<dbReference type="InterPro" id="IPR006612">
    <property type="entry name" value="THAP_Znf"/>
</dbReference>
<feature type="domain" description="THAP-type" evidence="7">
    <location>
        <begin position="123"/>
        <end position="195"/>
    </location>
</feature>
<accession>A0A8W8L3W1</accession>
<evidence type="ECO:0000256" key="1">
    <source>
        <dbReference type="ARBA" id="ARBA00022723"/>
    </source>
</evidence>
<feature type="coiled-coil region" evidence="5">
    <location>
        <begin position="314"/>
        <end position="352"/>
    </location>
</feature>
<keyword evidence="5" id="KW-0175">Coiled coil</keyword>
<keyword evidence="3" id="KW-0862">Zinc</keyword>
<evidence type="ECO:0000256" key="2">
    <source>
        <dbReference type="ARBA" id="ARBA00022771"/>
    </source>
</evidence>
<protein>
    <recommendedName>
        <fullName evidence="7">THAP-type domain-containing protein</fullName>
    </recommendedName>
</protein>
<proteinExistence type="predicted"/>
<feature type="compositionally biased region" description="Basic residues" evidence="6">
    <location>
        <begin position="89"/>
        <end position="98"/>
    </location>
</feature>
<keyword evidence="4" id="KW-0238">DNA-binding</keyword>
<organism evidence="8 9">
    <name type="scientific">Magallana gigas</name>
    <name type="common">Pacific oyster</name>
    <name type="synonym">Crassostrea gigas</name>
    <dbReference type="NCBI Taxonomy" id="29159"/>
    <lineage>
        <taxon>Eukaryota</taxon>
        <taxon>Metazoa</taxon>
        <taxon>Spiralia</taxon>
        <taxon>Lophotrochozoa</taxon>
        <taxon>Mollusca</taxon>
        <taxon>Bivalvia</taxon>
        <taxon>Autobranchia</taxon>
        <taxon>Pteriomorphia</taxon>
        <taxon>Ostreida</taxon>
        <taxon>Ostreoidea</taxon>
        <taxon>Ostreidae</taxon>
        <taxon>Magallana</taxon>
    </lineage>
</organism>